<keyword evidence="2" id="KW-1185">Reference proteome</keyword>
<organism evidence="1 2">
    <name type="scientific">Catharanthus roseus</name>
    <name type="common">Madagascar periwinkle</name>
    <name type="synonym">Vinca rosea</name>
    <dbReference type="NCBI Taxonomy" id="4058"/>
    <lineage>
        <taxon>Eukaryota</taxon>
        <taxon>Viridiplantae</taxon>
        <taxon>Streptophyta</taxon>
        <taxon>Embryophyta</taxon>
        <taxon>Tracheophyta</taxon>
        <taxon>Spermatophyta</taxon>
        <taxon>Magnoliopsida</taxon>
        <taxon>eudicotyledons</taxon>
        <taxon>Gunneridae</taxon>
        <taxon>Pentapetalae</taxon>
        <taxon>asterids</taxon>
        <taxon>lamiids</taxon>
        <taxon>Gentianales</taxon>
        <taxon>Apocynaceae</taxon>
        <taxon>Rauvolfioideae</taxon>
        <taxon>Vinceae</taxon>
        <taxon>Catharanthinae</taxon>
        <taxon>Catharanthus</taxon>
    </lineage>
</organism>
<dbReference type="Proteomes" id="UP001060085">
    <property type="component" value="Linkage Group LG02"/>
</dbReference>
<evidence type="ECO:0000313" key="2">
    <source>
        <dbReference type="Proteomes" id="UP001060085"/>
    </source>
</evidence>
<gene>
    <name evidence="1" type="ORF">M9H77_10326</name>
</gene>
<dbReference type="EMBL" id="CM044702">
    <property type="protein sequence ID" value="KAI5679376.1"/>
    <property type="molecule type" value="Genomic_DNA"/>
</dbReference>
<reference evidence="2" key="1">
    <citation type="journal article" date="2023" name="Nat. Plants">
        <title>Single-cell RNA sequencing provides a high-resolution roadmap for understanding the multicellular compartmentation of specialized metabolism.</title>
        <authorList>
            <person name="Sun S."/>
            <person name="Shen X."/>
            <person name="Li Y."/>
            <person name="Li Y."/>
            <person name="Wang S."/>
            <person name="Li R."/>
            <person name="Zhang H."/>
            <person name="Shen G."/>
            <person name="Guo B."/>
            <person name="Wei J."/>
            <person name="Xu J."/>
            <person name="St-Pierre B."/>
            <person name="Chen S."/>
            <person name="Sun C."/>
        </authorList>
    </citation>
    <scope>NUCLEOTIDE SEQUENCE [LARGE SCALE GENOMIC DNA]</scope>
</reference>
<proteinExistence type="predicted"/>
<protein>
    <submittedName>
        <fullName evidence="1">Uncharacterized protein</fullName>
    </submittedName>
</protein>
<sequence length="359" mass="40810">MYAATDNASEDLERTAFRKAEKKYKIYYDNTKKKKQPRPVDLSEVVDFKAILEFYNQNGELPAGVFIHQSNFDRPVFGLKSRPGFYFIPCALRIEEQCHWIVESLMNFPQPPNRTNHNAIYGPIQDLFAAAKEKSRLLVENVQLPKDTSLKNSSEQADQSAAFWRSSEESDEISRGDKCKSVLASVLLRKLRWSTLGLQFDWSKRSYNVSLPHKKIPDDLCCLAKKLAGPAMPLDEEFHPEAAIVNYFALGDMLGGHLDDMEKDWSKPIVSISLGCKAIFLLGGKSREDPPLAMFLRSGDAVLMAGEARECYHGVPRIFTDKETAEISPLELQLSKEDDDSFLEYIRSSRININIRQVF</sequence>
<accession>A0ACC0C3L0</accession>
<name>A0ACC0C3L0_CATRO</name>
<comment type="caution">
    <text evidence="1">The sequence shown here is derived from an EMBL/GenBank/DDBJ whole genome shotgun (WGS) entry which is preliminary data.</text>
</comment>
<evidence type="ECO:0000313" key="1">
    <source>
        <dbReference type="EMBL" id="KAI5679376.1"/>
    </source>
</evidence>